<evidence type="ECO:0000256" key="1">
    <source>
        <dbReference type="ARBA" id="ARBA00023015"/>
    </source>
</evidence>
<dbReference type="PANTHER" id="PTHR47506:SF1">
    <property type="entry name" value="HTH-TYPE TRANSCRIPTIONAL REGULATOR YJDC"/>
    <property type="match status" value="1"/>
</dbReference>
<feature type="domain" description="Tetracyclin repressor-like C-terminal" evidence="5">
    <location>
        <begin position="105"/>
        <end position="168"/>
    </location>
</feature>
<reference evidence="6" key="1">
    <citation type="submission" date="2021-01" db="EMBL/GenBank/DDBJ databases">
        <title>Lacisediminihabitans sp. nov. strain G11-30, isolated from Antarctic Soil.</title>
        <authorList>
            <person name="Li J."/>
        </authorList>
    </citation>
    <scope>NUCLEOTIDE SEQUENCE</scope>
    <source>
        <strain evidence="6">G11-30</strain>
    </source>
</reference>
<evidence type="ECO:0000256" key="2">
    <source>
        <dbReference type="ARBA" id="ARBA00023125"/>
    </source>
</evidence>
<organism evidence="6 7">
    <name type="scientific">Lacisediminihabitans changchengi</name>
    <dbReference type="NCBI Taxonomy" id="2787634"/>
    <lineage>
        <taxon>Bacteria</taxon>
        <taxon>Bacillati</taxon>
        <taxon>Actinomycetota</taxon>
        <taxon>Actinomycetes</taxon>
        <taxon>Micrococcales</taxon>
        <taxon>Microbacteriaceae</taxon>
        <taxon>Lacisediminihabitans</taxon>
    </lineage>
</organism>
<sequence length="206" mass="21281">MSRPRKFLESDVVASAGVTFTAKGYSGTTLDDLVAATGLGKQSTYNSFGGKHALFLRALSLHAGEAIAELERALTTDAASPFERVKGQLLKLAIALSDGDAASDLFIKATIEMADSDSAVAESAHNTISRMSGVYRDCIEDAQACGEVSVEADATALANYFVAVTRGTEVVGSAGADRATLTAIALTSLGAIPGSATRPRRHPLGD</sequence>
<dbReference type="InterPro" id="IPR036271">
    <property type="entry name" value="Tet_transcr_reg_TetR-rel_C_sf"/>
</dbReference>
<dbReference type="InterPro" id="IPR011075">
    <property type="entry name" value="TetR_C"/>
</dbReference>
<dbReference type="PANTHER" id="PTHR47506">
    <property type="entry name" value="TRANSCRIPTIONAL REGULATORY PROTEIN"/>
    <property type="match status" value="1"/>
</dbReference>
<dbReference type="Pfam" id="PF16925">
    <property type="entry name" value="TetR_C_13"/>
    <property type="match status" value="1"/>
</dbReference>
<dbReference type="AlphaFoldDB" id="A0A934SL99"/>
<accession>A0A934SL99</accession>
<keyword evidence="7" id="KW-1185">Reference proteome</keyword>
<dbReference type="Gene3D" id="1.10.10.60">
    <property type="entry name" value="Homeodomain-like"/>
    <property type="match status" value="1"/>
</dbReference>
<keyword evidence="3" id="KW-0804">Transcription</keyword>
<dbReference type="SUPFAM" id="SSF48498">
    <property type="entry name" value="Tetracyclin repressor-like, C-terminal domain"/>
    <property type="match status" value="1"/>
</dbReference>
<comment type="caution">
    <text evidence="6">The sequence shown here is derived from an EMBL/GenBank/DDBJ whole genome shotgun (WGS) entry which is preliminary data.</text>
</comment>
<keyword evidence="1" id="KW-0805">Transcription regulation</keyword>
<dbReference type="EMBL" id="JAEPES010000005">
    <property type="protein sequence ID" value="MBK4348787.1"/>
    <property type="molecule type" value="Genomic_DNA"/>
</dbReference>
<dbReference type="SUPFAM" id="SSF46689">
    <property type="entry name" value="Homeodomain-like"/>
    <property type="match status" value="1"/>
</dbReference>
<evidence type="ECO:0000313" key="7">
    <source>
        <dbReference type="Proteomes" id="UP000636458"/>
    </source>
</evidence>
<dbReference type="InterPro" id="IPR001647">
    <property type="entry name" value="HTH_TetR"/>
</dbReference>
<dbReference type="Gene3D" id="1.10.357.10">
    <property type="entry name" value="Tetracycline Repressor, domain 2"/>
    <property type="match status" value="1"/>
</dbReference>
<protein>
    <submittedName>
        <fullName evidence="6">TetR/AcrR family transcriptional regulator</fullName>
    </submittedName>
</protein>
<dbReference type="GO" id="GO:0003677">
    <property type="term" value="F:DNA binding"/>
    <property type="evidence" value="ECO:0007669"/>
    <property type="project" value="UniProtKB-KW"/>
</dbReference>
<dbReference type="InterPro" id="IPR009057">
    <property type="entry name" value="Homeodomain-like_sf"/>
</dbReference>
<name>A0A934SL99_9MICO</name>
<proteinExistence type="predicted"/>
<evidence type="ECO:0000259" key="5">
    <source>
        <dbReference type="Pfam" id="PF16925"/>
    </source>
</evidence>
<dbReference type="Proteomes" id="UP000636458">
    <property type="component" value="Unassembled WGS sequence"/>
</dbReference>
<evidence type="ECO:0000259" key="4">
    <source>
        <dbReference type="Pfam" id="PF00440"/>
    </source>
</evidence>
<feature type="domain" description="HTH tetR-type" evidence="4">
    <location>
        <begin position="19"/>
        <end position="57"/>
    </location>
</feature>
<keyword evidence="2" id="KW-0238">DNA-binding</keyword>
<evidence type="ECO:0000313" key="6">
    <source>
        <dbReference type="EMBL" id="MBK4348787.1"/>
    </source>
</evidence>
<gene>
    <name evidence="6" type="ORF">IV501_14195</name>
</gene>
<evidence type="ECO:0000256" key="3">
    <source>
        <dbReference type="ARBA" id="ARBA00023163"/>
    </source>
</evidence>
<dbReference type="Pfam" id="PF00440">
    <property type="entry name" value="TetR_N"/>
    <property type="match status" value="1"/>
</dbReference>